<accession>A0A6N9U4D6</accession>
<proteinExistence type="predicted"/>
<sequence length="217" mass="22061">MYERRRAPGPVRVLLSALGVLALTGCHPSSGAPAGLSGQQPSPGGYGDVFLGPADCSSRGEPVREVSCRSEKAAARVLARYSGVPSNGPACPPATDFVLHIAENGGPAGAAGLPEDDRDGPAEETGTLRGYACMRNLEPPHPGDPGQGGGPLTVVGDCVYASREGEVKETACGGSGTHAPEFEVESAVASRDRCPGTTDLYVQLGGDSPVGCAHRVR</sequence>
<keyword evidence="1" id="KW-0732">Signal</keyword>
<evidence type="ECO:0000313" key="2">
    <source>
        <dbReference type="EMBL" id="NEA15715.1"/>
    </source>
</evidence>
<feature type="signal peptide" evidence="1">
    <location>
        <begin position="1"/>
        <end position="22"/>
    </location>
</feature>
<organism evidence="2 3">
    <name type="scientific">Streptomyces halstedii</name>
    <dbReference type="NCBI Taxonomy" id="1944"/>
    <lineage>
        <taxon>Bacteria</taxon>
        <taxon>Bacillati</taxon>
        <taxon>Actinomycetota</taxon>
        <taxon>Actinomycetes</taxon>
        <taxon>Kitasatosporales</taxon>
        <taxon>Streptomycetaceae</taxon>
        <taxon>Streptomyces</taxon>
    </lineage>
</organism>
<evidence type="ECO:0000313" key="3">
    <source>
        <dbReference type="Proteomes" id="UP000471293"/>
    </source>
</evidence>
<evidence type="ECO:0008006" key="4">
    <source>
        <dbReference type="Google" id="ProtNLM"/>
    </source>
</evidence>
<evidence type="ECO:0000256" key="1">
    <source>
        <dbReference type="SAM" id="SignalP"/>
    </source>
</evidence>
<gene>
    <name evidence="2" type="ORF">G3I29_09260</name>
</gene>
<protein>
    <recommendedName>
        <fullName evidence="4">Lipoprotein</fullName>
    </recommendedName>
</protein>
<dbReference type="Proteomes" id="UP000471293">
    <property type="component" value="Unassembled WGS sequence"/>
</dbReference>
<comment type="caution">
    <text evidence="2">The sequence shown here is derived from an EMBL/GenBank/DDBJ whole genome shotgun (WGS) entry which is preliminary data.</text>
</comment>
<dbReference type="RefSeq" id="WP_164343772.1">
    <property type="nucleotide sequence ID" value="NZ_JAAGLQ010000188.1"/>
</dbReference>
<name>A0A6N9U4D6_STRHA</name>
<dbReference type="EMBL" id="JAAGLQ010000188">
    <property type="protein sequence ID" value="NEA15715.1"/>
    <property type="molecule type" value="Genomic_DNA"/>
</dbReference>
<feature type="chain" id="PRO_5039106904" description="Lipoprotein" evidence="1">
    <location>
        <begin position="23"/>
        <end position="217"/>
    </location>
</feature>
<reference evidence="2 3" key="1">
    <citation type="submission" date="2020-01" db="EMBL/GenBank/DDBJ databases">
        <title>Insect and environment-associated Actinomycetes.</title>
        <authorList>
            <person name="Currrie C."/>
            <person name="Chevrette M."/>
            <person name="Carlson C."/>
            <person name="Stubbendieck R."/>
            <person name="Wendt-Pienkowski E."/>
        </authorList>
    </citation>
    <scope>NUCLEOTIDE SEQUENCE [LARGE SCALE GENOMIC DNA]</scope>
    <source>
        <strain evidence="2 3">SID11342</strain>
    </source>
</reference>
<dbReference type="PROSITE" id="PS51257">
    <property type="entry name" value="PROKAR_LIPOPROTEIN"/>
    <property type="match status" value="1"/>
</dbReference>
<dbReference type="AlphaFoldDB" id="A0A6N9U4D6"/>